<comment type="caution">
    <text evidence="2">The sequence shown here is derived from an EMBL/GenBank/DDBJ whole genome shotgun (WGS) entry which is preliminary data.</text>
</comment>
<feature type="region of interest" description="Disordered" evidence="1">
    <location>
        <begin position="55"/>
        <end position="83"/>
    </location>
</feature>
<evidence type="ECO:0000256" key="1">
    <source>
        <dbReference type="SAM" id="MobiDB-lite"/>
    </source>
</evidence>
<feature type="region of interest" description="Disordered" evidence="1">
    <location>
        <begin position="27"/>
        <end position="46"/>
    </location>
</feature>
<dbReference type="AlphaFoldDB" id="A0A4C1UTI6"/>
<dbReference type="EMBL" id="BGZK01000224">
    <property type="protein sequence ID" value="GBP29748.1"/>
    <property type="molecule type" value="Genomic_DNA"/>
</dbReference>
<keyword evidence="3" id="KW-1185">Reference proteome</keyword>
<sequence>MLCILCAEDSRRVKTTFSRFIRSKRARGPLKSRWSPPPMRNRNPGRVTCALPVLDHQRGPVTGQGTPDDRRHQGGTTVRGRKA</sequence>
<reference evidence="2 3" key="1">
    <citation type="journal article" date="2019" name="Commun. Biol.">
        <title>The bagworm genome reveals a unique fibroin gene that provides high tensile strength.</title>
        <authorList>
            <person name="Kono N."/>
            <person name="Nakamura H."/>
            <person name="Ohtoshi R."/>
            <person name="Tomita M."/>
            <person name="Numata K."/>
            <person name="Arakawa K."/>
        </authorList>
    </citation>
    <scope>NUCLEOTIDE SEQUENCE [LARGE SCALE GENOMIC DNA]</scope>
</reference>
<evidence type="ECO:0000313" key="2">
    <source>
        <dbReference type="EMBL" id="GBP29748.1"/>
    </source>
</evidence>
<organism evidence="2 3">
    <name type="scientific">Eumeta variegata</name>
    <name type="common">Bagworm moth</name>
    <name type="synonym">Eumeta japonica</name>
    <dbReference type="NCBI Taxonomy" id="151549"/>
    <lineage>
        <taxon>Eukaryota</taxon>
        <taxon>Metazoa</taxon>
        <taxon>Ecdysozoa</taxon>
        <taxon>Arthropoda</taxon>
        <taxon>Hexapoda</taxon>
        <taxon>Insecta</taxon>
        <taxon>Pterygota</taxon>
        <taxon>Neoptera</taxon>
        <taxon>Endopterygota</taxon>
        <taxon>Lepidoptera</taxon>
        <taxon>Glossata</taxon>
        <taxon>Ditrysia</taxon>
        <taxon>Tineoidea</taxon>
        <taxon>Psychidae</taxon>
        <taxon>Oiketicinae</taxon>
        <taxon>Eumeta</taxon>
    </lineage>
</organism>
<accession>A0A4C1UTI6</accession>
<gene>
    <name evidence="2" type="ORF">EVAR_94586_1</name>
</gene>
<evidence type="ECO:0000313" key="3">
    <source>
        <dbReference type="Proteomes" id="UP000299102"/>
    </source>
</evidence>
<protein>
    <submittedName>
        <fullName evidence="2">Uncharacterized protein</fullName>
    </submittedName>
</protein>
<name>A0A4C1UTI6_EUMVA</name>
<dbReference type="Proteomes" id="UP000299102">
    <property type="component" value="Unassembled WGS sequence"/>
</dbReference>
<proteinExistence type="predicted"/>